<accession>A0A3N2D0W5</accession>
<evidence type="ECO:0000313" key="5">
    <source>
        <dbReference type="EMBL" id="ROR93298.1"/>
    </source>
</evidence>
<dbReference type="RefSeq" id="WP_123740278.1">
    <property type="nucleotide sequence ID" value="NZ_RKHQ01000002.1"/>
</dbReference>
<dbReference type="InterPro" id="IPR014710">
    <property type="entry name" value="RmlC-like_jellyroll"/>
</dbReference>
<dbReference type="OrthoDB" id="345413at2"/>
<evidence type="ECO:0000256" key="1">
    <source>
        <dbReference type="ARBA" id="ARBA00023015"/>
    </source>
</evidence>
<dbReference type="InterPro" id="IPR018060">
    <property type="entry name" value="HTH_AraC"/>
</dbReference>
<keyword evidence="2" id="KW-0238">DNA-binding</keyword>
<dbReference type="PROSITE" id="PS01124">
    <property type="entry name" value="HTH_ARAC_FAMILY_2"/>
    <property type="match status" value="1"/>
</dbReference>
<keyword evidence="6" id="KW-1185">Reference proteome</keyword>
<sequence>MADGVITERSGLWTRRGAPPVMAHQHRHDDVELNVVREGRLRYLFGGSRVDVNAGDIALFWGTTPHRLVRPGTAELSDVLWLHVPLVTVLSWELSPAQLGGLLQPRPVVVPAAALDYDAATAVRRWHGDIGRGDHALAFLELQALVRRVLCSAAQDSPPTSPPEHLDAVMLMTRLIAERFRDPLTPAQVADASHLHPSYAMTVFRSVMGCTIGAYLVRCRVTEAQRLLASTRLSAAEVGHAAGFGSQSQFYDHFGRACGTTPARYRASIAGT</sequence>
<dbReference type="SUPFAM" id="SSF51182">
    <property type="entry name" value="RmlC-like cupins"/>
    <property type="match status" value="1"/>
</dbReference>
<organism evidence="5 6">
    <name type="scientific">Salana multivorans</name>
    <dbReference type="NCBI Taxonomy" id="120377"/>
    <lineage>
        <taxon>Bacteria</taxon>
        <taxon>Bacillati</taxon>
        <taxon>Actinomycetota</taxon>
        <taxon>Actinomycetes</taxon>
        <taxon>Micrococcales</taxon>
        <taxon>Beutenbergiaceae</taxon>
        <taxon>Salana</taxon>
    </lineage>
</organism>
<dbReference type="EMBL" id="RKHQ01000002">
    <property type="protein sequence ID" value="ROR93298.1"/>
    <property type="molecule type" value="Genomic_DNA"/>
</dbReference>
<comment type="caution">
    <text evidence="5">The sequence shown here is derived from an EMBL/GenBank/DDBJ whole genome shotgun (WGS) entry which is preliminary data.</text>
</comment>
<dbReference type="GO" id="GO:0043565">
    <property type="term" value="F:sequence-specific DNA binding"/>
    <property type="evidence" value="ECO:0007669"/>
    <property type="project" value="InterPro"/>
</dbReference>
<dbReference type="SMART" id="SM00342">
    <property type="entry name" value="HTH_ARAC"/>
    <property type="match status" value="1"/>
</dbReference>
<keyword evidence="1" id="KW-0805">Transcription regulation</keyword>
<name>A0A3N2D0W5_9MICO</name>
<dbReference type="Pfam" id="PF12833">
    <property type="entry name" value="HTH_18"/>
    <property type="match status" value="1"/>
</dbReference>
<dbReference type="GO" id="GO:0003700">
    <property type="term" value="F:DNA-binding transcription factor activity"/>
    <property type="evidence" value="ECO:0007669"/>
    <property type="project" value="InterPro"/>
</dbReference>
<dbReference type="AlphaFoldDB" id="A0A3N2D0W5"/>
<protein>
    <submittedName>
        <fullName evidence="5">AraC family transcriptional regulator</fullName>
    </submittedName>
</protein>
<dbReference type="Pfam" id="PF07883">
    <property type="entry name" value="Cupin_2"/>
    <property type="match status" value="1"/>
</dbReference>
<dbReference type="Proteomes" id="UP000275356">
    <property type="component" value="Unassembled WGS sequence"/>
</dbReference>
<keyword evidence="3" id="KW-0804">Transcription</keyword>
<dbReference type="Gene3D" id="2.60.120.10">
    <property type="entry name" value="Jelly Rolls"/>
    <property type="match status" value="1"/>
</dbReference>
<evidence type="ECO:0000256" key="2">
    <source>
        <dbReference type="ARBA" id="ARBA00023125"/>
    </source>
</evidence>
<dbReference type="SUPFAM" id="SSF46689">
    <property type="entry name" value="Homeodomain-like"/>
    <property type="match status" value="1"/>
</dbReference>
<proteinExistence type="predicted"/>
<dbReference type="InterPro" id="IPR050204">
    <property type="entry name" value="AraC_XylS_family_regulators"/>
</dbReference>
<dbReference type="InterPro" id="IPR009057">
    <property type="entry name" value="Homeodomain-like_sf"/>
</dbReference>
<evidence type="ECO:0000256" key="3">
    <source>
        <dbReference type="ARBA" id="ARBA00023163"/>
    </source>
</evidence>
<evidence type="ECO:0000313" key="6">
    <source>
        <dbReference type="Proteomes" id="UP000275356"/>
    </source>
</evidence>
<feature type="domain" description="HTH araC/xylS-type" evidence="4">
    <location>
        <begin position="170"/>
        <end position="268"/>
    </location>
</feature>
<dbReference type="InterPro" id="IPR011051">
    <property type="entry name" value="RmlC_Cupin_sf"/>
</dbReference>
<evidence type="ECO:0000259" key="4">
    <source>
        <dbReference type="PROSITE" id="PS01124"/>
    </source>
</evidence>
<dbReference type="PANTHER" id="PTHR46796">
    <property type="entry name" value="HTH-TYPE TRANSCRIPTIONAL ACTIVATOR RHAS-RELATED"/>
    <property type="match status" value="1"/>
</dbReference>
<dbReference type="InterPro" id="IPR013096">
    <property type="entry name" value="Cupin_2"/>
</dbReference>
<dbReference type="Gene3D" id="1.10.10.60">
    <property type="entry name" value="Homeodomain-like"/>
    <property type="match status" value="1"/>
</dbReference>
<gene>
    <name evidence="5" type="ORF">EDD28_2707</name>
</gene>
<reference evidence="5 6" key="1">
    <citation type="submission" date="2018-11" db="EMBL/GenBank/DDBJ databases">
        <title>Sequencing the genomes of 1000 actinobacteria strains.</title>
        <authorList>
            <person name="Klenk H.-P."/>
        </authorList>
    </citation>
    <scope>NUCLEOTIDE SEQUENCE [LARGE SCALE GENOMIC DNA]</scope>
    <source>
        <strain evidence="5 6">DSM 13521</strain>
    </source>
</reference>